<keyword evidence="2" id="KW-1185">Reference proteome</keyword>
<evidence type="ECO:0000313" key="1">
    <source>
        <dbReference type="EMBL" id="KAK3249271.1"/>
    </source>
</evidence>
<dbReference type="EMBL" id="LGRX02027487">
    <property type="protein sequence ID" value="KAK3249271.1"/>
    <property type="molecule type" value="Genomic_DNA"/>
</dbReference>
<name>A0AAE0C6G3_9CHLO</name>
<gene>
    <name evidence="1" type="ORF">CYMTET_41294</name>
</gene>
<accession>A0AAE0C6G3</accession>
<comment type="caution">
    <text evidence="1">The sequence shown here is derived from an EMBL/GenBank/DDBJ whole genome shotgun (WGS) entry which is preliminary data.</text>
</comment>
<dbReference type="AlphaFoldDB" id="A0AAE0C6G3"/>
<organism evidence="1 2">
    <name type="scientific">Cymbomonas tetramitiformis</name>
    <dbReference type="NCBI Taxonomy" id="36881"/>
    <lineage>
        <taxon>Eukaryota</taxon>
        <taxon>Viridiplantae</taxon>
        <taxon>Chlorophyta</taxon>
        <taxon>Pyramimonadophyceae</taxon>
        <taxon>Pyramimonadales</taxon>
        <taxon>Pyramimonadaceae</taxon>
        <taxon>Cymbomonas</taxon>
    </lineage>
</organism>
<sequence length="230" mass="26090">MNKHVSVRVRDVKWEKKTDHRWTADANQAECKRCRETASASAARTAKPSPTHATRTGFACRVYKLALCLEDCHEDYHEDLFRIYEEEEKEMVTSDEDDTADGEVSGINVEQQVDDMPDESVQLLVDGLSRRADKKAYADDADTDAGELTTDAMLWVPRLRARAAAARDGEHGPHWRAAMGIDDSRFDGEWKERIENARINGRYAGDVAIRAMATHLRRDIFVLNQPRVIS</sequence>
<evidence type="ECO:0000313" key="2">
    <source>
        <dbReference type="Proteomes" id="UP001190700"/>
    </source>
</evidence>
<dbReference type="Proteomes" id="UP001190700">
    <property type="component" value="Unassembled WGS sequence"/>
</dbReference>
<proteinExistence type="predicted"/>
<protein>
    <submittedName>
        <fullName evidence="1">Uncharacterized protein</fullName>
    </submittedName>
</protein>
<reference evidence="1 2" key="1">
    <citation type="journal article" date="2015" name="Genome Biol. Evol.">
        <title>Comparative Genomics of a Bacterivorous Green Alga Reveals Evolutionary Causalities and Consequences of Phago-Mixotrophic Mode of Nutrition.</title>
        <authorList>
            <person name="Burns J.A."/>
            <person name="Paasch A."/>
            <person name="Narechania A."/>
            <person name="Kim E."/>
        </authorList>
    </citation>
    <scope>NUCLEOTIDE SEQUENCE [LARGE SCALE GENOMIC DNA]</scope>
    <source>
        <strain evidence="1 2">PLY_AMNH</strain>
    </source>
</reference>